<feature type="transmembrane region" description="Helical" evidence="1">
    <location>
        <begin position="106"/>
        <end position="126"/>
    </location>
</feature>
<dbReference type="OrthoDB" id="4773623at2"/>
<keyword evidence="3" id="KW-1185">Reference proteome</keyword>
<proteinExistence type="predicted"/>
<feature type="transmembrane region" description="Helical" evidence="1">
    <location>
        <begin position="7"/>
        <end position="26"/>
    </location>
</feature>
<comment type="caution">
    <text evidence="2">The sequence shown here is derived from an EMBL/GenBank/DDBJ whole genome shotgun (WGS) entry which is preliminary data.</text>
</comment>
<protein>
    <recommendedName>
        <fullName evidence="4">Integral membrane protein</fullName>
    </recommendedName>
</protein>
<evidence type="ECO:0000313" key="3">
    <source>
        <dbReference type="Proteomes" id="UP000033393"/>
    </source>
</evidence>
<dbReference type="AlphaFoldDB" id="A0A0F0GIF0"/>
<evidence type="ECO:0000313" key="2">
    <source>
        <dbReference type="EMBL" id="KJK34303.1"/>
    </source>
</evidence>
<dbReference type="RefSeq" id="WP_045317738.1">
    <property type="nucleotide sequence ID" value="NZ_JYJG01000466.1"/>
</dbReference>
<keyword evidence="1" id="KW-0812">Transmembrane</keyword>
<keyword evidence="1" id="KW-0472">Membrane</keyword>
<feature type="transmembrane region" description="Helical" evidence="1">
    <location>
        <begin position="50"/>
        <end position="71"/>
    </location>
</feature>
<organism evidence="2 3">
    <name type="scientific">Lentzea aerocolonigenes</name>
    <name type="common">Lechevalieria aerocolonigenes</name>
    <name type="synonym">Saccharothrix aerocolonigenes</name>
    <dbReference type="NCBI Taxonomy" id="68170"/>
    <lineage>
        <taxon>Bacteria</taxon>
        <taxon>Bacillati</taxon>
        <taxon>Actinomycetota</taxon>
        <taxon>Actinomycetes</taxon>
        <taxon>Pseudonocardiales</taxon>
        <taxon>Pseudonocardiaceae</taxon>
        <taxon>Lentzea</taxon>
    </lineage>
</organism>
<evidence type="ECO:0000256" key="1">
    <source>
        <dbReference type="SAM" id="Phobius"/>
    </source>
</evidence>
<feature type="transmembrane region" description="Helical" evidence="1">
    <location>
        <begin position="83"/>
        <end position="100"/>
    </location>
</feature>
<dbReference type="EMBL" id="JYJG01000466">
    <property type="protein sequence ID" value="KJK34303.1"/>
    <property type="molecule type" value="Genomic_DNA"/>
</dbReference>
<dbReference type="Proteomes" id="UP000033393">
    <property type="component" value="Unassembled WGS sequence"/>
</dbReference>
<reference evidence="2 3" key="1">
    <citation type="submission" date="2015-02" db="EMBL/GenBank/DDBJ databases">
        <authorList>
            <person name="Ju K.-S."/>
            <person name="Doroghazi J.R."/>
            <person name="Metcalf W."/>
        </authorList>
    </citation>
    <scope>NUCLEOTIDE SEQUENCE [LARGE SCALE GENOMIC DNA]</scope>
    <source>
        <strain evidence="2 3">NRRL B-16140</strain>
    </source>
</reference>
<accession>A0A0F0GIF0</accession>
<gene>
    <name evidence="2" type="ORF">UK23_43765</name>
</gene>
<keyword evidence="1" id="KW-1133">Transmembrane helix</keyword>
<name>A0A0F0GIF0_LENAE</name>
<evidence type="ECO:0008006" key="4">
    <source>
        <dbReference type="Google" id="ProtNLM"/>
    </source>
</evidence>
<dbReference type="PATRIC" id="fig|68170.10.peg.1970"/>
<sequence length="137" mass="14917">MTTRAARFLLIAVALVHVVIPAIMWWQRGQLHDQIARSNPDLPPAGVDGAVQIALIAAAVFHAVFAILNVWLTRRLGAGRGRIATTVVQLLAAVFSIVSWRSSPMFHAVIPVVTALELLTVVLVWLPSRDTRRSATP</sequence>